<dbReference type="Proteomes" id="UP001519863">
    <property type="component" value="Unassembled WGS sequence"/>
</dbReference>
<name>A0ABS7B4U2_9ACTN</name>
<feature type="transmembrane region" description="Helical" evidence="7">
    <location>
        <begin position="148"/>
        <end position="172"/>
    </location>
</feature>
<feature type="transmembrane region" description="Helical" evidence="7">
    <location>
        <begin position="184"/>
        <end position="209"/>
    </location>
</feature>
<evidence type="ECO:0000313" key="10">
    <source>
        <dbReference type="EMBL" id="MBW6436031.1"/>
    </source>
</evidence>
<comment type="caution">
    <text evidence="10">The sequence shown here is derived from an EMBL/GenBank/DDBJ whole genome shotgun (WGS) entry which is preliminary data.</text>
</comment>
<dbReference type="EMBL" id="JAHXZI010000010">
    <property type="protein sequence ID" value="MBW6436031.1"/>
    <property type="molecule type" value="Genomic_DNA"/>
</dbReference>
<dbReference type="PROSITE" id="PS50928">
    <property type="entry name" value="ABC_TM1"/>
    <property type="match status" value="1"/>
</dbReference>
<feature type="transmembrane region" description="Helical" evidence="7">
    <location>
        <begin position="44"/>
        <end position="65"/>
    </location>
</feature>
<evidence type="ECO:0000313" key="11">
    <source>
        <dbReference type="Proteomes" id="UP001519863"/>
    </source>
</evidence>
<gene>
    <name evidence="10" type="ORF">KZ829_20005</name>
</gene>
<dbReference type="SUPFAM" id="SSF161098">
    <property type="entry name" value="MetI-like"/>
    <property type="match status" value="1"/>
</dbReference>
<evidence type="ECO:0000256" key="5">
    <source>
        <dbReference type="ARBA" id="ARBA00022989"/>
    </source>
</evidence>
<keyword evidence="2 7" id="KW-0813">Transport</keyword>
<protein>
    <submittedName>
        <fullName evidence="10">ABC transporter permease</fullName>
    </submittedName>
</protein>
<evidence type="ECO:0000256" key="6">
    <source>
        <dbReference type="ARBA" id="ARBA00023136"/>
    </source>
</evidence>
<feature type="domain" description="ABC transmembrane type-1" evidence="9">
    <location>
        <begin position="146"/>
        <end position="351"/>
    </location>
</feature>
<feature type="transmembrane region" description="Helical" evidence="7">
    <location>
        <begin position="328"/>
        <end position="354"/>
    </location>
</feature>
<dbReference type="InterPro" id="IPR035906">
    <property type="entry name" value="MetI-like_sf"/>
</dbReference>
<keyword evidence="11" id="KW-1185">Reference proteome</keyword>
<organism evidence="10 11">
    <name type="scientific">Actinoplanes hulinensis</name>
    <dbReference type="NCBI Taxonomy" id="1144547"/>
    <lineage>
        <taxon>Bacteria</taxon>
        <taxon>Bacillati</taxon>
        <taxon>Actinomycetota</taxon>
        <taxon>Actinomycetes</taxon>
        <taxon>Micromonosporales</taxon>
        <taxon>Micromonosporaceae</taxon>
        <taxon>Actinoplanes</taxon>
    </lineage>
</organism>
<sequence>MGRATVAAHQRSFPRRRRPRAAPLNPRLCHPEEPAVLFYILRRLASAISVVIVTLIASFALFFLAPTDPAGVICGNRCTPERIEAINDSLGLDEPAITQIGLYMKGIVVGRTYTTAGGVVTECPAPCLGYSYTLGQPVTKMLADALPVTLSIVLGGAIIYFGVGVAAGTLAAKSRGSTLDKVTVGTSLLVNSVPYFVVALLVALYATVFPPAQYTPLLTNPWAWASGLLAAWVTLGLTNAASYTRYSRASMIETLGQDYIRTARSKGISERRVVYRHGVRAGLTPVVTILGLDVAFQLTNAIFTESIFGLPGLGLLSIRAFYQYDLPVLMGTVLLGSVVLVLMNLVVDIVYTFLDPRVRLG</sequence>
<dbReference type="CDD" id="cd06261">
    <property type="entry name" value="TM_PBP2"/>
    <property type="match status" value="1"/>
</dbReference>
<dbReference type="PANTHER" id="PTHR43163">
    <property type="entry name" value="DIPEPTIDE TRANSPORT SYSTEM PERMEASE PROTEIN DPPB-RELATED"/>
    <property type="match status" value="1"/>
</dbReference>
<dbReference type="Gene3D" id="1.10.3720.10">
    <property type="entry name" value="MetI-like"/>
    <property type="match status" value="1"/>
</dbReference>
<keyword evidence="4 7" id="KW-0812">Transmembrane</keyword>
<evidence type="ECO:0000256" key="1">
    <source>
        <dbReference type="ARBA" id="ARBA00004651"/>
    </source>
</evidence>
<accession>A0ABS7B4U2</accession>
<dbReference type="InterPro" id="IPR045621">
    <property type="entry name" value="BPD_transp_1_N"/>
</dbReference>
<evidence type="ECO:0000256" key="7">
    <source>
        <dbReference type="RuleBase" id="RU363032"/>
    </source>
</evidence>
<keyword evidence="5 7" id="KW-1133">Transmembrane helix</keyword>
<keyword evidence="3" id="KW-1003">Cell membrane</keyword>
<keyword evidence="6 7" id="KW-0472">Membrane</keyword>
<evidence type="ECO:0000256" key="2">
    <source>
        <dbReference type="ARBA" id="ARBA00022448"/>
    </source>
</evidence>
<evidence type="ECO:0000256" key="4">
    <source>
        <dbReference type="ARBA" id="ARBA00022692"/>
    </source>
</evidence>
<comment type="similarity">
    <text evidence="7">Belongs to the binding-protein-dependent transport system permease family.</text>
</comment>
<feature type="region of interest" description="Disordered" evidence="8">
    <location>
        <begin position="1"/>
        <end position="25"/>
    </location>
</feature>
<dbReference type="Pfam" id="PF00528">
    <property type="entry name" value="BPD_transp_1"/>
    <property type="match status" value="1"/>
</dbReference>
<proteinExistence type="inferred from homology"/>
<evidence type="ECO:0000256" key="3">
    <source>
        <dbReference type="ARBA" id="ARBA00022475"/>
    </source>
</evidence>
<dbReference type="InterPro" id="IPR000515">
    <property type="entry name" value="MetI-like"/>
</dbReference>
<dbReference type="PANTHER" id="PTHR43163:SF9">
    <property type="entry name" value="ABC TRANSPORTER PERMEASE PROTEIN"/>
    <property type="match status" value="1"/>
</dbReference>
<reference evidence="10 11" key="1">
    <citation type="journal article" date="2013" name="Antonie Van Leeuwenhoek">
        <title>Actinoplanes hulinensis sp. nov., a novel actinomycete isolated from soybean root (Glycine max (L.) Merr).</title>
        <authorList>
            <person name="Shen Y."/>
            <person name="Liu C."/>
            <person name="Wang X."/>
            <person name="Zhao J."/>
            <person name="Jia F."/>
            <person name="Zhang Y."/>
            <person name="Wang L."/>
            <person name="Yang D."/>
            <person name="Xiang W."/>
        </authorList>
    </citation>
    <scope>NUCLEOTIDE SEQUENCE [LARGE SCALE GENOMIC DNA]</scope>
    <source>
        <strain evidence="10 11">NEAU-M9</strain>
    </source>
</reference>
<feature type="transmembrane region" description="Helical" evidence="7">
    <location>
        <begin position="221"/>
        <end position="241"/>
    </location>
</feature>
<evidence type="ECO:0000259" key="9">
    <source>
        <dbReference type="PROSITE" id="PS50928"/>
    </source>
</evidence>
<evidence type="ECO:0000256" key="8">
    <source>
        <dbReference type="SAM" id="MobiDB-lite"/>
    </source>
</evidence>
<dbReference type="Pfam" id="PF19300">
    <property type="entry name" value="BPD_transp_1_N"/>
    <property type="match status" value="1"/>
</dbReference>
<comment type="subcellular location">
    <subcellularLocation>
        <location evidence="1 7">Cell membrane</location>
        <topology evidence="1 7">Multi-pass membrane protein</topology>
    </subcellularLocation>
</comment>